<keyword evidence="5 6" id="KW-0472">Membrane</keyword>
<feature type="transmembrane region" description="Helical" evidence="6">
    <location>
        <begin position="458"/>
        <end position="477"/>
    </location>
</feature>
<evidence type="ECO:0000256" key="1">
    <source>
        <dbReference type="ARBA" id="ARBA00004651"/>
    </source>
</evidence>
<reference evidence="7 8" key="1">
    <citation type="submission" date="2018-07" db="EMBL/GenBank/DDBJ databases">
        <title>Genomic and Epidemiologic Investigation of an Indolent Hospital Outbreak.</title>
        <authorList>
            <person name="Johnson R.C."/>
            <person name="Deming C."/>
            <person name="Conlan S."/>
            <person name="Zellmer C.J."/>
            <person name="Michelin A.V."/>
            <person name="Lee-Lin S."/>
            <person name="Thomas P.J."/>
            <person name="Park M."/>
            <person name="Weingarten R.A."/>
            <person name="Less J."/>
            <person name="Dekker J.P."/>
            <person name="Frank K.M."/>
            <person name="Musser K.A."/>
            <person name="Mcquiston J.R."/>
            <person name="Henderson D.K."/>
            <person name="Lau A.F."/>
            <person name="Palmore T.N."/>
            <person name="Segre J.A."/>
        </authorList>
    </citation>
    <scope>NUCLEOTIDE SEQUENCE [LARGE SCALE GENOMIC DNA]</scope>
    <source>
        <strain evidence="7 8">SK-CDC1_0717</strain>
    </source>
</reference>
<keyword evidence="2" id="KW-1003">Cell membrane</keyword>
<evidence type="ECO:0000256" key="2">
    <source>
        <dbReference type="ARBA" id="ARBA00022475"/>
    </source>
</evidence>
<evidence type="ECO:0000256" key="3">
    <source>
        <dbReference type="ARBA" id="ARBA00022692"/>
    </source>
</evidence>
<dbReference type="InterPro" id="IPR002797">
    <property type="entry name" value="Polysacc_synth"/>
</dbReference>
<dbReference type="Proteomes" id="UP000287746">
    <property type="component" value="Unassembled WGS sequence"/>
</dbReference>
<name>A0A430G233_9SPHN</name>
<feature type="transmembrane region" description="Helical" evidence="6">
    <location>
        <begin position="209"/>
        <end position="230"/>
    </location>
</feature>
<protein>
    <submittedName>
        <fullName evidence="7">Lipopolysaccharide biosynthesis protein</fullName>
    </submittedName>
</protein>
<dbReference type="PANTHER" id="PTHR30250">
    <property type="entry name" value="PST FAMILY PREDICTED COLANIC ACID TRANSPORTER"/>
    <property type="match status" value="1"/>
</dbReference>
<evidence type="ECO:0000256" key="5">
    <source>
        <dbReference type="ARBA" id="ARBA00023136"/>
    </source>
</evidence>
<evidence type="ECO:0000313" key="7">
    <source>
        <dbReference type="EMBL" id="RSY82531.1"/>
    </source>
</evidence>
<comment type="caution">
    <text evidence="7">The sequence shown here is derived from an EMBL/GenBank/DDBJ whole genome shotgun (WGS) entry which is preliminary data.</text>
</comment>
<evidence type="ECO:0000256" key="6">
    <source>
        <dbReference type="SAM" id="Phobius"/>
    </source>
</evidence>
<feature type="transmembrane region" description="Helical" evidence="6">
    <location>
        <begin position="365"/>
        <end position="389"/>
    </location>
</feature>
<comment type="subcellular location">
    <subcellularLocation>
        <location evidence="1">Cell membrane</location>
        <topology evidence="1">Multi-pass membrane protein</topology>
    </subcellularLocation>
</comment>
<evidence type="ECO:0000256" key="4">
    <source>
        <dbReference type="ARBA" id="ARBA00022989"/>
    </source>
</evidence>
<accession>A0A430G233</accession>
<feature type="transmembrane region" description="Helical" evidence="6">
    <location>
        <begin position="61"/>
        <end position="80"/>
    </location>
</feature>
<feature type="transmembrane region" description="Helical" evidence="6">
    <location>
        <begin position="277"/>
        <end position="296"/>
    </location>
</feature>
<dbReference type="AlphaFoldDB" id="A0A430G233"/>
<proteinExistence type="predicted"/>
<feature type="transmembrane region" description="Helical" evidence="6">
    <location>
        <begin position="430"/>
        <end position="452"/>
    </location>
</feature>
<dbReference type="PANTHER" id="PTHR30250:SF31">
    <property type="entry name" value="INNER MEMBRANE PROTEIN YGHQ"/>
    <property type="match status" value="1"/>
</dbReference>
<dbReference type="EMBL" id="QQYZ01000012">
    <property type="protein sequence ID" value="RSY82531.1"/>
    <property type="molecule type" value="Genomic_DNA"/>
</dbReference>
<dbReference type="Pfam" id="PF01943">
    <property type="entry name" value="Polysacc_synt"/>
    <property type="match status" value="1"/>
</dbReference>
<feature type="transmembrane region" description="Helical" evidence="6">
    <location>
        <begin position="401"/>
        <end position="418"/>
    </location>
</feature>
<dbReference type="InterPro" id="IPR050833">
    <property type="entry name" value="Poly_Biosynth_Transport"/>
</dbReference>
<sequence length="504" mass="53574">MRERAVRYRGGGRHYPSGAIPLARLEIGFPDRQTCGIDCAGKGMVRPMETSSRGGRSRIRWTLLQIAHLASGNATAIGIGMVTLALMAHMLGPALLGLLAMVEAYGRFMDQIIRLETWQAVIRYGADALEAGDDDRFAELVGFGIALDIIGALAAGTVALLAIPLVGSWIGWGTEAQTMAAFYAIVVVFGISSTPTGVLRLFDRFALIAWLDPVLAVLRLIAVALVWALGGSVWELLAIAIAVPCLQRVTLAVMAWHELRRRGYRIRPRFDALINTGKFEGIWMFIVSANGAVLVRKSTQELDILAVGAVAGPIGAGIYQLVRKFTLAAMKAGAMLQQVVFPDLARLWARRDLLGFANAIRQIELLTLCVGVAFVVGVIFAGDIAIRLIAGPEFEDAAGPLVVQSIAALLFLAGSALRPALMTMGLQPKVLGVAIVAGTAFFVTLYVAIPALGVSGAGIAHIAFNLLWLAGSLALFVGAMRRERAVADAAPESHSPALRPPARG</sequence>
<feature type="transmembrane region" description="Helical" evidence="6">
    <location>
        <begin position="302"/>
        <end position="322"/>
    </location>
</feature>
<dbReference type="GO" id="GO:0005886">
    <property type="term" value="C:plasma membrane"/>
    <property type="evidence" value="ECO:0007669"/>
    <property type="project" value="UniProtKB-SubCell"/>
</dbReference>
<feature type="transmembrane region" description="Helical" evidence="6">
    <location>
        <begin position="182"/>
        <end position="202"/>
    </location>
</feature>
<organism evidence="7 8">
    <name type="scientific">Sphingomonas koreensis</name>
    <dbReference type="NCBI Taxonomy" id="93064"/>
    <lineage>
        <taxon>Bacteria</taxon>
        <taxon>Pseudomonadati</taxon>
        <taxon>Pseudomonadota</taxon>
        <taxon>Alphaproteobacteria</taxon>
        <taxon>Sphingomonadales</taxon>
        <taxon>Sphingomonadaceae</taxon>
        <taxon>Sphingomonas</taxon>
    </lineage>
</organism>
<keyword evidence="3 6" id="KW-0812">Transmembrane</keyword>
<keyword evidence="4 6" id="KW-1133">Transmembrane helix</keyword>
<feature type="transmembrane region" description="Helical" evidence="6">
    <location>
        <begin position="145"/>
        <end position="170"/>
    </location>
</feature>
<evidence type="ECO:0000313" key="8">
    <source>
        <dbReference type="Proteomes" id="UP000287746"/>
    </source>
</evidence>
<gene>
    <name evidence="7" type="ORF">DAH66_13470</name>
</gene>